<gene>
    <name evidence="2" type="ordered locus">EcE24377A_1948</name>
</gene>
<keyword evidence="1" id="KW-1133">Transmembrane helix</keyword>
<accession>A7ZMJ6</accession>
<dbReference type="AlphaFoldDB" id="A7ZMJ6"/>
<feature type="transmembrane region" description="Helical" evidence="1">
    <location>
        <begin position="6"/>
        <end position="27"/>
    </location>
</feature>
<dbReference type="EMBL" id="CP000800">
    <property type="protein sequence ID" value="ABV17925.1"/>
    <property type="molecule type" value="Genomic_DNA"/>
</dbReference>
<dbReference type="HOGENOM" id="CLU_3364996_0_0_6"/>
<evidence type="ECO:0000256" key="1">
    <source>
        <dbReference type="SAM" id="Phobius"/>
    </source>
</evidence>
<reference evidence="3" key="1">
    <citation type="journal article" date="2008" name="J. Bacteriol.">
        <title>The pangenome structure of Escherichia coli: comparative genomic analysis of E. coli commensal and pathogenic isolates.</title>
        <authorList>
            <person name="Rasko D.A."/>
            <person name="Rosovitz M.J."/>
            <person name="Myers G.S."/>
            <person name="Mongodin E.F."/>
            <person name="Fricke W.F."/>
            <person name="Gajer P."/>
            <person name="Crabtree J."/>
            <person name="Sebaihia M."/>
            <person name="Thomson N.R."/>
            <person name="Chaudhuri R."/>
            <person name="Henderson I.R."/>
            <person name="Sperandio V."/>
            <person name="Ravel J."/>
        </authorList>
    </citation>
    <scope>NUCLEOTIDE SEQUENCE [LARGE SCALE GENOMIC DNA]</scope>
    <source>
        <strain evidence="3">E24377A / ETEC</strain>
    </source>
</reference>
<dbReference type="KEGG" id="ecw:EcE24377A_1948"/>
<organism evidence="2 3">
    <name type="scientific">Escherichia coli O139:H28 (strain E24377A / ETEC)</name>
    <dbReference type="NCBI Taxonomy" id="331111"/>
    <lineage>
        <taxon>Bacteria</taxon>
        <taxon>Pseudomonadati</taxon>
        <taxon>Pseudomonadota</taxon>
        <taxon>Gammaproteobacteria</taxon>
        <taxon>Enterobacterales</taxon>
        <taxon>Enterobacteriaceae</taxon>
        <taxon>Escherichia</taxon>
    </lineage>
</organism>
<keyword evidence="1" id="KW-0472">Membrane</keyword>
<evidence type="ECO:0000313" key="2">
    <source>
        <dbReference type="EMBL" id="ABV17925.1"/>
    </source>
</evidence>
<keyword evidence="1" id="KW-0812">Transmembrane</keyword>
<protein>
    <submittedName>
        <fullName evidence="2">Uncharacterized protein</fullName>
    </submittedName>
</protein>
<dbReference type="Proteomes" id="UP000001122">
    <property type="component" value="Chromosome"/>
</dbReference>
<proteinExistence type="predicted"/>
<keyword evidence="3" id="KW-1185">Reference proteome</keyword>
<name>A7ZMJ6_ECO24</name>
<sequence length="42" mass="4986">MSWLLYSNGIAYSRKVIFVFLVFNLMLNKPMKLDLQGIDHLR</sequence>
<evidence type="ECO:0000313" key="3">
    <source>
        <dbReference type="Proteomes" id="UP000001122"/>
    </source>
</evidence>